<sequence length="418" mass="48205">MSYFDILLNFIESSILLFLITSLVNRKDTNIFIPASIYLFCSTTLITAINQYQRFESYLFIFDLVLIVIYLKIISKDSIFKILALGTYSTLLIASIYSTLLITVSILTLGRFDYVELMLNNKIVLSILAESLFLLFSYLSIKFFNSFKDTLSNIEYIYLFILFISIRLIFVTFETLLASNLINDVNTILSIFSLVLFVLLTCTLFYRISIYRSNLLKSEFDKQLLNNQIALSKKIQNSQTELLSIRHDLKHILALMSRKDIDSINDPLLTSLVQKYTDQINDIFIPFETSNSILNNVLNIKYFEAFSRNIDIVCNINVSKKIHIGDDDLFLLLSNLLDNAITHIGKDKKIYVDINYTSALKIKISNSIDKEDIINQPSIQQSEYHGFGIQTIKNITNKYKGDCLFEVRNKMFNAIIII</sequence>
<protein>
    <submittedName>
        <fullName evidence="3">GHKL domain-containing protein</fullName>
    </submittedName>
</protein>
<keyword evidence="1" id="KW-0472">Membrane</keyword>
<dbReference type="STRING" id="118967.SAMN02745191_1261"/>
<name>A0A1T4MIV6_9FIRM</name>
<feature type="transmembrane region" description="Helical" evidence="1">
    <location>
        <begin position="55"/>
        <end position="73"/>
    </location>
</feature>
<accession>A0A1T4MIV6</accession>
<dbReference type="EMBL" id="FUWY01000003">
    <property type="protein sequence ID" value="SJZ66688.1"/>
    <property type="molecule type" value="Genomic_DNA"/>
</dbReference>
<feature type="transmembrane region" description="Helical" evidence="1">
    <location>
        <begin position="31"/>
        <end position="49"/>
    </location>
</feature>
<dbReference type="SUPFAM" id="SSF55874">
    <property type="entry name" value="ATPase domain of HSP90 chaperone/DNA topoisomerase II/histidine kinase"/>
    <property type="match status" value="1"/>
</dbReference>
<dbReference type="AlphaFoldDB" id="A0A1T4MIV6"/>
<dbReference type="OrthoDB" id="9813149at2"/>
<keyword evidence="1" id="KW-0812">Transmembrane</keyword>
<feature type="transmembrane region" description="Helical" evidence="1">
    <location>
        <begin position="156"/>
        <end position="182"/>
    </location>
</feature>
<keyword evidence="4" id="KW-1185">Reference proteome</keyword>
<feature type="transmembrane region" description="Helical" evidence="1">
    <location>
        <begin position="123"/>
        <end position="144"/>
    </location>
</feature>
<feature type="transmembrane region" description="Helical" evidence="1">
    <location>
        <begin position="85"/>
        <end position="111"/>
    </location>
</feature>
<feature type="transmembrane region" description="Helical" evidence="1">
    <location>
        <begin position="188"/>
        <end position="208"/>
    </location>
</feature>
<dbReference type="Proteomes" id="UP000243297">
    <property type="component" value="Unassembled WGS sequence"/>
</dbReference>
<dbReference type="Pfam" id="PF14501">
    <property type="entry name" value="HATPase_c_5"/>
    <property type="match status" value="1"/>
</dbReference>
<feature type="transmembrane region" description="Helical" evidence="1">
    <location>
        <begin position="6"/>
        <end position="24"/>
    </location>
</feature>
<dbReference type="RefSeq" id="WP_078711671.1">
    <property type="nucleotide sequence ID" value="NZ_FUWY01000003.1"/>
</dbReference>
<dbReference type="InterPro" id="IPR036890">
    <property type="entry name" value="HATPase_C_sf"/>
</dbReference>
<evidence type="ECO:0000313" key="3">
    <source>
        <dbReference type="EMBL" id="SJZ66688.1"/>
    </source>
</evidence>
<dbReference type="InterPro" id="IPR032834">
    <property type="entry name" value="NatK-like_C"/>
</dbReference>
<evidence type="ECO:0000259" key="2">
    <source>
        <dbReference type="Pfam" id="PF14501"/>
    </source>
</evidence>
<reference evidence="4" key="1">
    <citation type="submission" date="2017-02" db="EMBL/GenBank/DDBJ databases">
        <authorList>
            <person name="Varghese N."/>
            <person name="Submissions S."/>
        </authorList>
    </citation>
    <scope>NUCLEOTIDE SEQUENCE [LARGE SCALE GENOMIC DNA]</scope>
    <source>
        <strain evidence="4">ATCC 25662</strain>
    </source>
</reference>
<gene>
    <name evidence="3" type="ORF">SAMN02745191_1261</name>
</gene>
<evidence type="ECO:0000313" key="4">
    <source>
        <dbReference type="Proteomes" id="UP000243297"/>
    </source>
</evidence>
<evidence type="ECO:0000256" key="1">
    <source>
        <dbReference type="SAM" id="Phobius"/>
    </source>
</evidence>
<keyword evidence="1" id="KW-1133">Transmembrane helix</keyword>
<proteinExistence type="predicted"/>
<organism evidence="3 4">
    <name type="scientific">Anaerorhabdus furcosa</name>
    <dbReference type="NCBI Taxonomy" id="118967"/>
    <lineage>
        <taxon>Bacteria</taxon>
        <taxon>Bacillati</taxon>
        <taxon>Bacillota</taxon>
        <taxon>Erysipelotrichia</taxon>
        <taxon>Erysipelotrichales</taxon>
        <taxon>Erysipelotrichaceae</taxon>
        <taxon>Anaerorhabdus</taxon>
    </lineage>
</organism>
<dbReference type="Gene3D" id="3.30.565.10">
    <property type="entry name" value="Histidine kinase-like ATPase, C-terminal domain"/>
    <property type="match status" value="1"/>
</dbReference>
<feature type="domain" description="Sensor histidine kinase NatK-like C-terminal" evidence="2">
    <location>
        <begin position="328"/>
        <end position="417"/>
    </location>
</feature>